<reference evidence="1 2" key="1">
    <citation type="submission" date="2024-09" db="EMBL/GenBank/DDBJ databases">
        <authorList>
            <person name="Sun Q."/>
            <person name="Mori K."/>
        </authorList>
    </citation>
    <scope>NUCLEOTIDE SEQUENCE [LARGE SCALE GENOMIC DNA]</scope>
    <source>
        <strain evidence="1 2">NCAIM B.02529</strain>
    </source>
</reference>
<evidence type="ECO:0000313" key="1">
    <source>
        <dbReference type="EMBL" id="MFC0524549.1"/>
    </source>
</evidence>
<proteinExistence type="predicted"/>
<comment type="caution">
    <text evidence="1">The sequence shown here is derived from an EMBL/GenBank/DDBJ whole genome shotgun (WGS) entry which is preliminary data.</text>
</comment>
<dbReference type="Proteomes" id="UP001589836">
    <property type="component" value="Unassembled WGS sequence"/>
</dbReference>
<evidence type="ECO:0008006" key="3">
    <source>
        <dbReference type="Google" id="ProtNLM"/>
    </source>
</evidence>
<sequence>MSDYYQSCDCHEHRDHGYSHHKKTETTSCDCCITGLAKVIHTRFSCGDVIGITFFQEEGAGIFIGRFRGLKHEVLEIEDLLVPGTTSFVPLCSVGSVEKGLVFQNEPLNVKS</sequence>
<evidence type="ECO:0000313" key="2">
    <source>
        <dbReference type="Proteomes" id="UP001589836"/>
    </source>
</evidence>
<protein>
    <recommendedName>
        <fullName evidence="3">DUF2642 domain-containing protein</fullName>
    </recommendedName>
</protein>
<organism evidence="1 2">
    <name type="scientific">Pontibacillus salicampi</name>
    <dbReference type="NCBI Taxonomy" id="1449801"/>
    <lineage>
        <taxon>Bacteria</taxon>
        <taxon>Bacillati</taxon>
        <taxon>Bacillota</taxon>
        <taxon>Bacilli</taxon>
        <taxon>Bacillales</taxon>
        <taxon>Bacillaceae</taxon>
        <taxon>Pontibacillus</taxon>
    </lineage>
</organism>
<keyword evidence="2" id="KW-1185">Reference proteome</keyword>
<gene>
    <name evidence="1" type="ORF">ACFFGV_13315</name>
</gene>
<dbReference type="EMBL" id="JBHLTP010000011">
    <property type="protein sequence ID" value="MFC0524549.1"/>
    <property type="molecule type" value="Genomic_DNA"/>
</dbReference>
<accession>A0ABV6LQK8</accession>
<dbReference type="RefSeq" id="WP_377348627.1">
    <property type="nucleotide sequence ID" value="NZ_JBHLTP010000011.1"/>
</dbReference>
<name>A0ABV6LQK8_9BACI</name>